<evidence type="ECO:0000256" key="1">
    <source>
        <dbReference type="ARBA" id="ARBA00008401"/>
    </source>
</evidence>
<sequence length="82" mass="9854">MKGYPYYIKKEKITLKELDYKLRKHLIEKYGLYKTISKDGRVKISLKDGSFYNLDLRSKLKFKYMGEVIESKQIKDIEVNLK</sequence>
<evidence type="ECO:0000259" key="2">
    <source>
        <dbReference type="Pfam" id="PF02876"/>
    </source>
</evidence>
<dbReference type="PRINTS" id="PR01501">
    <property type="entry name" value="TOXICSSTOXIN"/>
</dbReference>
<feature type="domain" description="Staphylococcal/Streptococcal toxin beta-grasp" evidence="2">
    <location>
        <begin position="3"/>
        <end position="81"/>
    </location>
</feature>
<dbReference type="InterPro" id="IPR013307">
    <property type="entry name" value="Superantigen_bac"/>
</dbReference>
<proteinExistence type="inferred from homology"/>
<dbReference type="EMBL" id="UHBY01000003">
    <property type="protein sequence ID" value="SUL32419.1"/>
    <property type="molecule type" value="Genomic_DNA"/>
</dbReference>
<gene>
    <name evidence="3" type="primary">tst</name>
    <name evidence="3" type="ORF">NCTC10702_00799</name>
</gene>
<dbReference type="GO" id="GO:0005576">
    <property type="term" value="C:extracellular region"/>
    <property type="evidence" value="ECO:0007669"/>
    <property type="project" value="InterPro"/>
</dbReference>
<dbReference type="PRINTS" id="PR01898">
    <property type="entry name" value="SAGSUPRFAMLY"/>
</dbReference>
<dbReference type="InterPro" id="IPR016091">
    <property type="entry name" value="SuperAg_toxin_C"/>
</dbReference>
<name>A0A380EDP9_STAAU</name>
<reference evidence="3 4" key="1">
    <citation type="submission" date="2018-06" db="EMBL/GenBank/DDBJ databases">
        <authorList>
            <consortium name="Pathogen Informatics"/>
            <person name="Doyle S."/>
        </authorList>
    </citation>
    <scope>NUCLEOTIDE SEQUENCE [LARGE SCALE GENOMIC DNA]</scope>
    <source>
        <strain evidence="3 4">NCTC10702</strain>
    </source>
</reference>
<dbReference type="InterPro" id="IPR008375">
    <property type="entry name" value="Staph_exotoxin"/>
</dbReference>
<dbReference type="Pfam" id="PF02876">
    <property type="entry name" value="Stap_Strp_tox_C"/>
    <property type="match status" value="1"/>
</dbReference>
<evidence type="ECO:0000313" key="3">
    <source>
        <dbReference type="EMBL" id="SUL32419.1"/>
    </source>
</evidence>
<evidence type="ECO:0000313" key="4">
    <source>
        <dbReference type="Proteomes" id="UP000254116"/>
    </source>
</evidence>
<dbReference type="AlphaFoldDB" id="A0A380EDP9"/>
<dbReference type="InterPro" id="IPR006123">
    <property type="entry name" value="Toxin_b-grasp_Staph/Strep"/>
</dbReference>
<dbReference type="PROSITE" id="PS00278">
    <property type="entry name" value="STAPH_STREP_TOXIN_2"/>
    <property type="match status" value="1"/>
</dbReference>
<dbReference type="SUPFAM" id="SSF54334">
    <property type="entry name" value="Superantigen toxins, C-terminal domain"/>
    <property type="match status" value="1"/>
</dbReference>
<dbReference type="PRINTS" id="PR01800">
    <property type="entry name" value="STAPHEXOTOXN"/>
</dbReference>
<organism evidence="3 4">
    <name type="scientific">Staphylococcus aureus</name>
    <dbReference type="NCBI Taxonomy" id="1280"/>
    <lineage>
        <taxon>Bacteria</taxon>
        <taxon>Bacillati</taxon>
        <taxon>Bacillota</taxon>
        <taxon>Bacilli</taxon>
        <taxon>Bacillales</taxon>
        <taxon>Staphylococcaceae</taxon>
        <taxon>Staphylococcus</taxon>
    </lineage>
</organism>
<comment type="similarity">
    <text evidence="1">Belongs to the staphylococcal/streptococcal toxin family.</text>
</comment>
<dbReference type="Gene3D" id="3.10.20.120">
    <property type="match status" value="1"/>
</dbReference>
<dbReference type="InterPro" id="IPR006126">
    <property type="entry name" value="Staph/Strept_toxin_CS"/>
</dbReference>
<protein>
    <submittedName>
        <fullName evidence="3">Exotoxin</fullName>
    </submittedName>
</protein>
<accession>A0A380EDP9</accession>
<dbReference type="Proteomes" id="UP000254116">
    <property type="component" value="Unassembled WGS sequence"/>
</dbReference>